<evidence type="ECO:0000313" key="3">
    <source>
        <dbReference type="Proteomes" id="UP001149411"/>
    </source>
</evidence>
<dbReference type="AlphaFoldDB" id="A0A9Q4C507"/>
<dbReference type="PROSITE" id="PS51257">
    <property type="entry name" value="PROKAR_LIPOPROTEIN"/>
    <property type="match status" value="1"/>
</dbReference>
<comment type="caution">
    <text evidence="2">The sequence shown here is derived from an EMBL/GenBank/DDBJ whole genome shotgun (WGS) entry which is preliminary data.</text>
</comment>
<keyword evidence="3" id="KW-1185">Reference proteome</keyword>
<gene>
    <name evidence="2" type="ORF">EGH25_09455</name>
</gene>
<sequence>MRYTRAVLATLAVLSLLITLTGCLGNGGLTNGDTQPANETTGSENVSRNVGTNSMPLGNRSLMLEEVSENATHDGNVVNATVLTDNGRFVIDYSVRGDMRIEPALGDNEIPRMHRSVRRSLYGYIQNSTEGDTYVSLDGRYYRVTVGDVWEGEPTIDPSDPQDKAVVAVNRSLGNVTMNVTVGNTNGTVYRVEKTLSRNSTAGYNLTRPGNYSLKVEWGNRTVTGSFNVTFRQLADCNRQTWSFILQDDGYRFTPYSTLLSCRDPADTQY</sequence>
<reference evidence="2" key="1">
    <citation type="submission" date="2022-09" db="EMBL/GenBank/DDBJ databases">
        <title>Haloadaptaus new haloarchaeum isolated from saline soil.</title>
        <authorList>
            <person name="Duran-Viseras A."/>
            <person name="Sanchez-Porro C."/>
            <person name="Ventosa A."/>
        </authorList>
    </citation>
    <scope>NUCLEOTIDE SEQUENCE</scope>
    <source>
        <strain evidence="2">F3-133</strain>
    </source>
</reference>
<name>A0A9Q4C507_9EURY</name>
<evidence type="ECO:0000313" key="2">
    <source>
        <dbReference type="EMBL" id="MCX2819573.1"/>
    </source>
</evidence>
<accession>A0A9Q4C507</accession>
<organism evidence="2 3">
    <name type="scientific">Halorutilus salinus</name>
    <dbReference type="NCBI Taxonomy" id="2487751"/>
    <lineage>
        <taxon>Archaea</taxon>
        <taxon>Methanobacteriati</taxon>
        <taxon>Methanobacteriota</taxon>
        <taxon>Stenosarchaea group</taxon>
        <taxon>Halobacteria</taxon>
        <taxon>Halorutilales</taxon>
        <taxon>Halorutilaceae</taxon>
        <taxon>Halorutilus</taxon>
    </lineage>
</organism>
<feature type="region of interest" description="Disordered" evidence="1">
    <location>
        <begin position="29"/>
        <end position="55"/>
    </location>
</feature>
<evidence type="ECO:0000256" key="1">
    <source>
        <dbReference type="SAM" id="MobiDB-lite"/>
    </source>
</evidence>
<feature type="compositionally biased region" description="Polar residues" evidence="1">
    <location>
        <begin position="35"/>
        <end position="55"/>
    </location>
</feature>
<protein>
    <submittedName>
        <fullName evidence="2">Uncharacterized protein</fullName>
    </submittedName>
</protein>
<dbReference type="EMBL" id="RKLV01000009">
    <property type="protein sequence ID" value="MCX2819573.1"/>
    <property type="molecule type" value="Genomic_DNA"/>
</dbReference>
<proteinExistence type="predicted"/>
<dbReference type="RefSeq" id="WP_266087950.1">
    <property type="nucleotide sequence ID" value="NZ_RKLV01000009.1"/>
</dbReference>
<dbReference type="Proteomes" id="UP001149411">
    <property type="component" value="Unassembled WGS sequence"/>
</dbReference>